<gene>
    <name evidence="3 5" type="ORF">BDZ99DRAFT_499194</name>
</gene>
<dbReference type="GeneID" id="54464524"/>
<name>A0A6A6YLE0_9PEZI</name>
<keyword evidence="4" id="KW-1185">Reference proteome</keyword>
<reference evidence="5" key="3">
    <citation type="submission" date="2025-04" db="UniProtKB">
        <authorList>
            <consortium name="RefSeq"/>
        </authorList>
    </citation>
    <scope>IDENTIFICATION</scope>
    <source>
        <strain evidence="5">CBS 304.34</strain>
    </source>
</reference>
<keyword evidence="2" id="KW-0472">Membrane</keyword>
<accession>A0A6A6YLE0</accession>
<keyword evidence="2" id="KW-1133">Transmembrane helix</keyword>
<reference evidence="3 5" key="1">
    <citation type="journal article" date="2020" name="Stud. Mycol.">
        <title>101 Dothideomycetes genomes: a test case for predicting lifestyles and emergence of pathogens.</title>
        <authorList>
            <person name="Haridas S."/>
            <person name="Albert R."/>
            <person name="Binder M."/>
            <person name="Bloem J."/>
            <person name="Labutti K."/>
            <person name="Salamov A."/>
            <person name="Andreopoulos B."/>
            <person name="Baker S."/>
            <person name="Barry K."/>
            <person name="Bills G."/>
            <person name="Bluhm B."/>
            <person name="Cannon C."/>
            <person name="Castanera R."/>
            <person name="Culley D."/>
            <person name="Daum C."/>
            <person name="Ezra D."/>
            <person name="Gonzalez J."/>
            <person name="Henrissat B."/>
            <person name="Kuo A."/>
            <person name="Liang C."/>
            <person name="Lipzen A."/>
            <person name="Lutzoni F."/>
            <person name="Magnuson J."/>
            <person name="Mondo S."/>
            <person name="Nolan M."/>
            <person name="Ohm R."/>
            <person name="Pangilinan J."/>
            <person name="Park H.-J."/>
            <person name="Ramirez L."/>
            <person name="Alfaro M."/>
            <person name="Sun H."/>
            <person name="Tritt A."/>
            <person name="Yoshinaga Y."/>
            <person name="Zwiers L.-H."/>
            <person name="Turgeon B."/>
            <person name="Goodwin S."/>
            <person name="Spatafora J."/>
            <person name="Crous P."/>
            <person name="Grigoriev I."/>
        </authorList>
    </citation>
    <scope>NUCLEOTIDE SEQUENCE</scope>
    <source>
        <strain evidence="3 5">CBS 304.34</strain>
    </source>
</reference>
<evidence type="ECO:0000256" key="1">
    <source>
        <dbReference type="SAM" id="MobiDB-lite"/>
    </source>
</evidence>
<dbReference type="RefSeq" id="XP_033575759.1">
    <property type="nucleotide sequence ID" value="XM_033723631.1"/>
</dbReference>
<keyword evidence="2" id="KW-0812">Transmembrane</keyword>
<organism evidence="3">
    <name type="scientific">Mytilinidion resinicola</name>
    <dbReference type="NCBI Taxonomy" id="574789"/>
    <lineage>
        <taxon>Eukaryota</taxon>
        <taxon>Fungi</taxon>
        <taxon>Dikarya</taxon>
        <taxon>Ascomycota</taxon>
        <taxon>Pezizomycotina</taxon>
        <taxon>Dothideomycetes</taxon>
        <taxon>Pleosporomycetidae</taxon>
        <taxon>Mytilinidiales</taxon>
        <taxon>Mytilinidiaceae</taxon>
        <taxon>Mytilinidion</taxon>
    </lineage>
</organism>
<feature type="transmembrane region" description="Helical" evidence="2">
    <location>
        <begin position="43"/>
        <end position="64"/>
    </location>
</feature>
<proteinExistence type="predicted"/>
<feature type="region of interest" description="Disordered" evidence="1">
    <location>
        <begin position="1"/>
        <end position="22"/>
    </location>
</feature>
<feature type="compositionally biased region" description="Basic and acidic residues" evidence="1">
    <location>
        <begin position="85"/>
        <end position="95"/>
    </location>
</feature>
<evidence type="ECO:0000313" key="5">
    <source>
        <dbReference type="RefSeq" id="XP_033575759.1"/>
    </source>
</evidence>
<dbReference type="EMBL" id="MU003702">
    <property type="protein sequence ID" value="KAF2808795.1"/>
    <property type="molecule type" value="Genomic_DNA"/>
</dbReference>
<evidence type="ECO:0000256" key="2">
    <source>
        <dbReference type="SAM" id="Phobius"/>
    </source>
</evidence>
<dbReference type="OrthoDB" id="10629120at2759"/>
<feature type="region of interest" description="Disordered" evidence="1">
    <location>
        <begin position="67"/>
        <end position="146"/>
    </location>
</feature>
<evidence type="ECO:0000313" key="4">
    <source>
        <dbReference type="Proteomes" id="UP000504636"/>
    </source>
</evidence>
<evidence type="ECO:0000313" key="3">
    <source>
        <dbReference type="EMBL" id="KAF2808795.1"/>
    </source>
</evidence>
<reference evidence="5" key="2">
    <citation type="submission" date="2020-04" db="EMBL/GenBank/DDBJ databases">
        <authorList>
            <consortium name="NCBI Genome Project"/>
        </authorList>
    </citation>
    <scope>NUCLEOTIDE SEQUENCE</scope>
    <source>
        <strain evidence="5">CBS 304.34</strain>
    </source>
</reference>
<sequence>MPSYNIAAAADPSRTPGPETTTAFYPQSPTTSVFTGGSNAQPLLFDILTILFAAASLLVAYLHLRHGKRSQRPVSENTDIESGELAEHGRRRNTDETDIQPSDPSSGEGPAFTIPDRASEGHIESVGRVDSTTSTLHPAGIEDEAK</sequence>
<feature type="compositionally biased region" description="Basic and acidic residues" evidence="1">
    <location>
        <begin position="117"/>
        <end position="127"/>
    </location>
</feature>
<dbReference type="Proteomes" id="UP000504636">
    <property type="component" value="Unplaced"/>
</dbReference>
<dbReference type="AlphaFoldDB" id="A0A6A6YLE0"/>
<protein>
    <submittedName>
        <fullName evidence="3 5">Uncharacterized protein</fullName>
    </submittedName>
</protein>